<dbReference type="InterPro" id="IPR038484">
    <property type="entry name" value="MucB/RseB_C_sf"/>
</dbReference>
<evidence type="ECO:0000256" key="2">
    <source>
        <dbReference type="ARBA" id="ARBA00008150"/>
    </source>
</evidence>
<proteinExistence type="inferred from homology"/>
<evidence type="ECO:0000256" key="1">
    <source>
        <dbReference type="ARBA" id="ARBA00004418"/>
    </source>
</evidence>
<dbReference type="SUPFAM" id="SSF89392">
    <property type="entry name" value="Prokaryotic lipoproteins and lipoprotein localization factors"/>
    <property type="match status" value="1"/>
</dbReference>
<feature type="signal peptide" evidence="8">
    <location>
        <begin position="1"/>
        <end position="23"/>
    </location>
</feature>
<feature type="chain" id="PRO_5012053291" evidence="8">
    <location>
        <begin position="24"/>
        <end position="327"/>
    </location>
</feature>
<evidence type="ECO:0000259" key="9">
    <source>
        <dbReference type="Pfam" id="PF03888"/>
    </source>
</evidence>
<dbReference type="EMBL" id="MVBK01000021">
    <property type="protein sequence ID" value="OOG27218.1"/>
    <property type="molecule type" value="Genomic_DNA"/>
</dbReference>
<evidence type="ECO:0000313" key="12">
    <source>
        <dbReference type="Proteomes" id="UP000189462"/>
    </source>
</evidence>
<dbReference type="Gene3D" id="2.50.20.10">
    <property type="entry name" value="Lipoprotein localisation LolA/LolB/LppX"/>
    <property type="match status" value="1"/>
</dbReference>
<dbReference type="Pfam" id="PF17188">
    <property type="entry name" value="MucB_RseB_C"/>
    <property type="match status" value="1"/>
</dbReference>
<dbReference type="PIRSF" id="PIRSF005427">
    <property type="entry name" value="RseB"/>
    <property type="match status" value="1"/>
</dbReference>
<feature type="domain" description="MucB/RseB C-terminal" evidence="10">
    <location>
        <begin position="226"/>
        <end position="320"/>
    </location>
</feature>
<dbReference type="GO" id="GO:0030288">
    <property type="term" value="C:outer membrane-bounded periplasmic space"/>
    <property type="evidence" value="ECO:0007669"/>
    <property type="project" value="TreeGrafter"/>
</dbReference>
<keyword evidence="12" id="KW-1185">Reference proteome</keyword>
<dbReference type="CDD" id="cd16327">
    <property type="entry name" value="RseB"/>
    <property type="match status" value="1"/>
</dbReference>
<name>A0A1V3NQQ9_9GAMM</name>
<evidence type="ECO:0000256" key="5">
    <source>
        <dbReference type="ARBA" id="ARBA00022729"/>
    </source>
</evidence>
<dbReference type="Gene3D" id="3.30.200.100">
    <property type="entry name" value="MucB/RseB, C-terminal domain"/>
    <property type="match status" value="1"/>
</dbReference>
<keyword evidence="6" id="KW-0574">Periplasm</keyword>
<dbReference type="InterPro" id="IPR029046">
    <property type="entry name" value="LolA/LolB/LppX"/>
</dbReference>
<dbReference type="GO" id="GO:0015031">
    <property type="term" value="P:protein transport"/>
    <property type="evidence" value="ECO:0007669"/>
    <property type="project" value="UniProtKB-KW"/>
</dbReference>
<comment type="subunit">
    <text evidence="3">Monomer.</text>
</comment>
<evidence type="ECO:0000256" key="4">
    <source>
        <dbReference type="ARBA" id="ARBA00022448"/>
    </source>
</evidence>
<dbReference type="InterPro" id="IPR033436">
    <property type="entry name" value="MucB/RseB_C"/>
</dbReference>
<protein>
    <submittedName>
        <fullName evidence="11">Transcriptional regulator</fullName>
    </submittedName>
</protein>
<evidence type="ECO:0000256" key="7">
    <source>
        <dbReference type="ARBA" id="ARBA00022927"/>
    </source>
</evidence>
<sequence>MARYCLVRLILVGSLLVAPVALAGDHRADLLLERMIKAVENLSYEGTFVYIHGQKTETMQIVHTRDEQRGQRERLVSLTGEPREIIRDDNILTCIWPASRSVVIEPRRSRLGGLPAAIPDRGFGPDSPYVFRLEDEQRIAGLPCRTVQIEPRDDLRYGHRLCINEESGMLLKSEMLDDEGRVIEQFMFTSIHFPSTVADDKFTPVMKGEGFSTYRVDIHHSELPPDPGWKVNEIPDGFHLTSVTKRPMAANQNPVQHMVLSDGLATVSVFISLAESLDDLYVGTTRSGALHAMAVPSGDYQVTVVGEVPEATVRMIADSVIHEGNGQ</sequence>
<dbReference type="PANTHER" id="PTHR38782">
    <property type="match status" value="1"/>
</dbReference>
<evidence type="ECO:0000256" key="8">
    <source>
        <dbReference type="SAM" id="SignalP"/>
    </source>
</evidence>
<evidence type="ECO:0000256" key="6">
    <source>
        <dbReference type="ARBA" id="ARBA00022764"/>
    </source>
</evidence>
<comment type="caution">
    <text evidence="11">The sequence shown here is derived from an EMBL/GenBank/DDBJ whole genome shotgun (WGS) entry which is preliminary data.</text>
</comment>
<keyword evidence="4" id="KW-0813">Transport</keyword>
<comment type="similarity">
    <text evidence="2">Belongs to the RseB family.</text>
</comment>
<dbReference type="InterPro" id="IPR033434">
    <property type="entry name" value="MucB/RseB_N"/>
</dbReference>
<dbReference type="GO" id="GO:0032885">
    <property type="term" value="P:regulation of polysaccharide biosynthetic process"/>
    <property type="evidence" value="ECO:0007669"/>
    <property type="project" value="TreeGrafter"/>
</dbReference>
<comment type="subcellular location">
    <subcellularLocation>
        <location evidence="1">Periplasm</location>
    </subcellularLocation>
</comment>
<feature type="domain" description="MucB/RseB N-terminal" evidence="9">
    <location>
        <begin position="30"/>
        <end position="206"/>
    </location>
</feature>
<evidence type="ECO:0000256" key="3">
    <source>
        <dbReference type="ARBA" id="ARBA00011245"/>
    </source>
</evidence>
<gene>
    <name evidence="11" type="ORF">B1C78_04370</name>
</gene>
<dbReference type="Pfam" id="PF03888">
    <property type="entry name" value="MucB_RseB"/>
    <property type="match status" value="1"/>
</dbReference>
<dbReference type="PANTHER" id="PTHR38782:SF1">
    <property type="entry name" value="SIGMA-E FACTOR REGULATORY PROTEIN RSEB"/>
    <property type="match status" value="1"/>
</dbReference>
<dbReference type="OrthoDB" id="7067274at2"/>
<reference evidence="11 12" key="1">
    <citation type="submission" date="2017-02" db="EMBL/GenBank/DDBJ databases">
        <title>Genomic diversity within the haloalkaliphilic genus Thioalkalivibrio.</title>
        <authorList>
            <person name="Ahn A.-C."/>
            <person name="Meier-Kolthoff J."/>
            <person name="Overmars L."/>
            <person name="Richter M."/>
            <person name="Woyke T."/>
            <person name="Sorokin D.Y."/>
            <person name="Muyzer G."/>
        </authorList>
    </citation>
    <scope>NUCLEOTIDE SEQUENCE [LARGE SCALE GENOMIC DNA]</scope>
    <source>
        <strain evidence="11 12">ALJD</strain>
    </source>
</reference>
<evidence type="ECO:0000313" key="11">
    <source>
        <dbReference type="EMBL" id="OOG27218.1"/>
    </source>
</evidence>
<dbReference type="InterPro" id="IPR005588">
    <property type="entry name" value="MucB_RseB"/>
</dbReference>
<keyword evidence="7" id="KW-0653">Protein transport</keyword>
<dbReference type="Proteomes" id="UP000189462">
    <property type="component" value="Unassembled WGS sequence"/>
</dbReference>
<keyword evidence="5 8" id="KW-0732">Signal</keyword>
<dbReference type="AlphaFoldDB" id="A0A1V3NQQ9"/>
<dbReference type="STRING" id="108003.B1C78_04370"/>
<accession>A0A1V3NQQ9</accession>
<dbReference type="GO" id="GO:0045152">
    <property type="term" value="F:antisigma factor binding"/>
    <property type="evidence" value="ECO:0007669"/>
    <property type="project" value="TreeGrafter"/>
</dbReference>
<dbReference type="RefSeq" id="WP_077277911.1">
    <property type="nucleotide sequence ID" value="NZ_MVBK01000021.1"/>
</dbReference>
<organism evidence="11 12">
    <name type="scientific">Thioalkalivibrio denitrificans</name>
    <dbReference type="NCBI Taxonomy" id="108003"/>
    <lineage>
        <taxon>Bacteria</taxon>
        <taxon>Pseudomonadati</taxon>
        <taxon>Pseudomonadota</taxon>
        <taxon>Gammaproteobacteria</taxon>
        <taxon>Chromatiales</taxon>
        <taxon>Ectothiorhodospiraceae</taxon>
        <taxon>Thioalkalivibrio</taxon>
    </lineage>
</organism>
<evidence type="ECO:0000259" key="10">
    <source>
        <dbReference type="Pfam" id="PF17188"/>
    </source>
</evidence>